<dbReference type="PROSITE" id="PS51704">
    <property type="entry name" value="GP_PDE"/>
    <property type="match status" value="1"/>
</dbReference>
<keyword evidence="3" id="KW-1185">Reference proteome</keyword>
<sequence length="236" mass="26538">MSNCTPKPESPLIIGHRGAMGYETENTLASIEKAMELGVDMIEIDVFRIQTGEIAVFHDERVERLANSGGRIEEYNFFDMKKLILDGGHRIPILQEVLKLVDHRVPLNIELKGTGTAGPVQHIVSYYTAQRGWAPDQFIISSFNWDELRAYRALDPEARIAVLVEGDPLEALEVAAELKAEAINPHYTQVNAEKVARIHQEGFKVYTWTVNDPADFQNLKAMGVDGVFSNFPDQMR</sequence>
<evidence type="ECO:0000313" key="2">
    <source>
        <dbReference type="EMBL" id="MCO5724614.1"/>
    </source>
</evidence>
<accession>A0ABT1AXG1</accession>
<dbReference type="PANTHER" id="PTHR46211:SF1">
    <property type="entry name" value="GLYCEROPHOSPHODIESTER PHOSPHODIESTERASE, CYTOPLASMIC"/>
    <property type="match status" value="1"/>
</dbReference>
<feature type="domain" description="GP-PDE" evidence="1">
    <location>
        <begin position="11"/>
        <end position="236"/>
    </location>
</feature>
<evidence type="ECO:0000313" key="3">
    <source>
        <dbReference type="Proteomes" id="UP001206312"/>
    </source>
</evidence>
<dbReference type="InterPro" id="IPR030395">
    <property type="entry name" value="GP_PDE_dom"/>
</dbReference>
<proteinExistence type="predicted"/>
<comment type="caution">
    <text evidence="2">The sequence shown here is derived from an EMBL/GenBank/DDBJ whole genome shotgun (WGS) entry which is preliminary data.</text>
</comment>
<dbReference type="Proteomes" id="UP001206312">
    <property type="component" value="Unassembled WGS sequence"/>
</dbReference>
<evidence type="ECO:0000259" key="1">
    <source>
        <dbReference type="PROSITE" id="PS51704"/>
    </source>
</evidence>
<name>A0ABT1AXG1_9FLAO</name>
<dbReference type="EMBL" id="JAMXIB010000004">
    <property type="protein sequence ID" value="MCO5724614.1"/>
    <property type="molecule type" value="Genomic_DNA"/>
</dbReference>
<dbReference type="SUPFAM" id="SSF51695">
    <property type="entry name" value="PLC-like phosphodiesterases"/>
    <property type="match status" value="1"/>
</dbReference>
<gene>
    <name evidence="2" type="ORF">NG653_07080</name>
</gene>
<dbReference type="CDD" id="cd08556">
    <property type="entry name" value="GDPD"/>
    <property type="match status" value="1"/>
</dbReference>
<dbReference type="Pfam" id="PF03009">
    <property type="entry name" value="GDPD"/>
    <property type="match status" value="1"/>
</dbReference>
<dbReference type="PANTHER" id="PTHR46211">
    <property type="entry name" value="GLYCEROPHOSPHORYL DIESTER PHOSPHODIESTERASE"/>
    <property type="match status" value="1"/>
</dbReference>
<protein>
    <submittedName>
        <fullName evidence="2">Glycerophosphodiester phosphodiesterase</fullName>
    </submittedName>
</protein>
<dbReference type="Gene3D" id="3.20.20.190">
    <property type="entry name" value="Phosphatidylinositol (PI) phosphodiesterase"/>
    <property type="match status" value="1"/>
</dbReference>
<organism evidence="2 3">
    <name type="scientific">Robiginitalea marina</name>
    <dbReference type="NCBI Taxonomy" id="2954105"/>
    <lineage>
        <taxon>Bacteria</taxon>
        <taxon>Pseudomonadati</taxon>
        <taxon>Bacteroidota</taxon>
        <taxon>Flavobacteriia</taxon>
        <taxon>Flavobacteriales</taxon>
        <taxon>Flavobacteriaceae</taxon>
        <taxon>Robiginitalea</taxon>
    </lineage>
</organism>
<dbReference type="RefSeq" id="WP_252740988.1">
    <property type="nucleotide sequence ID" value="NZ_JAMXIB010000004.1"/>
</dbReference>
<dbReference type="InterPro" id="IPR017946">
    <property type="entry name" value="PLC-like_Pdiesterase_TIM-brl"/>
</dbReference>
<reference evidence="2 3" key="1">
    <citation type="submission" date="2022-06" db="EMBL/GenBank/DDBJ databases">
        <authorList>
            <person name="Xuan X."/>
        </authorList>
    </citation>
    <scope>NUCLEOTIDE SEQUENCE [LARGE SCALE GENOMIC DNA]</scope>
    <source>
        <strain evidence="2 3">2V75</strain>
    </source>
</reference>